<protein>
    <submittedName>
        <fullName evidence="3">Assymetric_cell_division_FstX</fullName>
    </submittedName>
</protein>
<dbReference type="PANTHER" id="PTHR47755:SF1">
    <property type="entry name" value="CELL DIVISION PROTEIN FTSX"/>
    <property type="match status" value="1"/>
</dbReference>
<keyword evidence="2" id="KW-0472">Membrane</keyword>
<evidence type="ECO:0000256" key="2">
    <source>
        <dbReference type="SAM" id="Phobius"/>
    </source>
</evidence>
<dbReference type="GO" id="GO:0032153">
    <property type="term" value="C:cell division site"/>
    <property type="evidence" value="ECO:0007669"/>
    <property type="project" value="TreeGrafter"/>
</dbReference>
<feature type="transmembrane region" description="Helical" evidence="2">
    <location>
        <begin position="252"/>
        <end position="272"/>
    </location>
</feature>
<keyword evidence="2" id="KW-0812">Transmembrane</keyword>
<dbReference type="EMBL" id="CADCUC010000588">
    <property type="protein sequence ID" value="CAA9358394.1"/>
    <property type="molecule type" value="Genomic_DNA"/>
</dbReference>
<proteinExistence type="predicted"/>
<accession>A0A6J4MIP3</accession>
<feature type="region of interest" description="Disordered" evidence="1">
    <location>
        <begin position="1"/>
        <end position="23"/>
    </location>
</feature>
<keyword evidence="2" id="KW-1133">Transmembrane helix</keyword>
<gene>
    <name evidence="3" type="ORF">AVDCRST_MAG90-2855</name>
</gene>
<feature type="transmembrane region" description="Helical" evidence="2">
    <location>
        <begin position="292"/>
        <end position="314"/>
    </location>
</feature>
<name>A0A6J4MIP3_9HYPH</name>
<organism evidence="3">
    <name type="scientific">uncultured Microvirga sp</name>
    <dbReference type="NCBI Taxonomy" id="412392"/>
    <lineage>
        <taxon>Bacteria</taxon>
        <taxon>Pseudomonadati</taxon>
        <taxon>Pseudomonadota</taxon>
        <taxon>Alphaproteobacteria</taxon>
        <taxon>Hyphomicrobiales</taxon>
        <taxon>Methylobacteriaceae</taxon>
        <taxon>Microvirga</taxon>
        <taxon>environmental samples</taxon>
    </lineage>
</organism>
<evidence type="ECO:0000256" key="1">
    <source>
        <dbReference type="SAM" id="MobiDB-lite"/>
    </source>
</evidence>
<dbReference type="InterPro" id="IPR004513">
    <property type="entry name" value="FtsX"/>
</dbReference>
<dbReference type="PANTHER" id="PTHR47755">
    <property type="entry name" value="CELL DIVISION PROTEIN FTSX"/>
    <property type="match status" value="1"/>
</dbReference>
<evidence type="ECO:0000313" key="3">
    <source>
        <dbReference type="EMBL" id="CAA9358394.1"/>
    </source>
</evidence>
<dbReference type="GO" id="GO:0051301">
    <property type="term" value="P:cell division"/>
    <property type="evidence" value="ECO:0007669"/>
    <property type="project" value="InterPro"/>
</dbReference>
<feature type="transmembrane region" description="Helical" evidence="2">
    <location>
        <begin position="186"/>
        <end position="211"/>
    </location>
</feature>
<feature type="transmembrane region" description="Helical" evidence="2">
    <location>
        <begin position="45"/>
        <end position="64"/>
    </location>
</feature>
<sequence length="327" mass="33809">MSRVAANALSVPDPDQGQGAEIAGGEGALKRGAPLVPVDTVAGRALVGVIAILTFLAALCAGAAELVATHSAQWQRSVAREATIQVKPVAQRSLESDVARAVELARASTGVASVRALSKVESERLLEPWLGAGLDLGDLPVPRLILVGLSDRSRPDLSELRRRLGTEVPTATLDDHQLWLSRLSTMAATLVGAGVGLVALVLAAAGLATAFATRGAMAGNRDAVDVLHFVGAHDRFIAAEFQRRFFRLGLKGGILGGGAALGLIALFGVLTRRWGENAAGDQIEALFGTFSLGWRGAAAIVAVIGVVAVVTGLVSRMAVRRFLRGAA</sequence>
<dbReference type="AlphaFoldDB" id="A0A6J4MIP3"/>
<dbReference type="GO" id="GO:0016020">
    <property type="term" value="C:membrane"/>
    <property type="evidence" value="ECO:0007669"/>
    <property type="project" value="InterPro"/>
</dbReference>
<reference evidence="3" key="1">
    <citation type="submission" date="2020-02" db="EMBL/GenBank/DDBJ databases">
        <authorList>
            <person name="Meier V. D."/>
        </authorList>
    </citation>
    <scope>NUCLEOTIDE SEQUENCE</scope>
    <source>
        <strain evidence="3">AVDCRST_MAG90</strain>
    </source>
</reference>